<organism evidence="8 9">
    <name type="scientific">Byssothecium circinans</name>
    <dbReference type="NCBI Taxonomy" id="147558"/>
    <lineage>
        <taxon>Eukaryota</taxon>
        <taxon>Fungi</taxon>
        <taxon>Dikarya</taxon>
        <taxon>Ascomycota</taxon>
        <taxon>Pezizomycotina</taxon>
        <taxon>Dothideomycetes</taxon>
        <taxon>Pleosporomycetidae</taxon>
        <taxon>Pleosporales</taxon>
        <taxon>Massarineae</taxon>
        <taxon>Massarinaceae</taxon>
        <taxon>Byssothecium</taxon>
    </lineage>
</organism>
<evidence type="ECO:0000256" key="5">
    <source>
        <dbReference type="PROSITE-ProRule" id="PRU00023"/>
    </source>
</evidence>
<dbReference type="Pfam" id="PF24883">
    <property type="entry name" value="NPHP3_N"/>
    <property type="match status" value="1"/>
</dbReference>
<feature type="domain" description="NACHT" evidence="6">
    <location>
        <begin position="215"/>
        <end position="359"/>
    </location>
</feature>
<name>A0A6A5T6H7_9PLEO</name>
<dbReference type="Gene3D" id="3.40.50.300">
    <property type="entry name" value="P-loop containing nucleotide triphosphate hydrolases"/>
    <property type="match status" value="1"/>
</dbReference>
<accession>A0A6A5T6H7</accession>
<dbReference type="InterPro" id="IPR043145">
    <property type="entry name" value="Znf_ZZ_sf"/>
</dbReference>
<dbReference type="PROSITE" id="PS50837">
    <property type="entry name" value="NACHT"/>
    <property type="match status" value="1"/>
</dbReference>
<dbReference type="SUPFAM" id="SSF57850">
    <property type="entry name" value="RING/U-box"/>
    <property type="match status" value="1"/>
</dbReference>
<keyword evidence="4" id="KW-0862">Zinc</keyword>
<feature type="repeat" description="ANK" evidence="5">
    <location>
        <begin position="959"/>
        <end position="991"/>
    </location>
</feature>
<dbReference type="Gene3D" id="3.30.60.90">
    <property type="match status" value="1"/>
</dbReference>
<keyword evidence="3" id="KW-0863">Zinc-finger</keyword>
<proteinExistence type="predicted"/>
<dbReference type="SUPFAM" id="SSF52540">
    <property type="entry name" value="P-loop containing nucleoside triphosphate hydrolases"/>
    <property type="match status" value="1"/>
</dbReference>
<gene>
    <name evidence="8" type="ORF">CC80DRAFT_328412</name>
    <name evidence="7" type="ORF">CC80DRAFT_328884</name>
</gene>
<keyword evidence="9" id="KW-1185">Reference proteome</keyword>
<feature type="repeat" description="ANK" evidence="5">
    <location>
        <begin position="828"/>
        <end position="855"/>
    </location>
</feature>
<keyword evidence="2" id="KW-0677">Repeat</keyword>
<feature type="repeat" description="ANK" evidence="5">
    <location>
        <begin position="722"/>
        <end position="754"/>
    </location>
</feature>
<evidence type="ECO:0000313" key="7">
    <source>
        <dbReference type="EMBL" id="KAF1948207.1"/>
    </source>
</evidence>
<dbReference type="Pfam" id="PF22939">
    <property type="entry name" value="WHD_GPIID"/>
    <property type="match status" value="1"/>
</dbReference>
<dbReference type="InterPro" id="IPR036770">
    <property type="entry name" value="Ankyrin_rpt-contain_sf"/>
</dbReference>
<evidence type="ECO:0000256" key="1">
    <source>
        <dbReference type="ARBA" id="ARBA00022723"/>
    </source>
</evidence>
<dbReference type="Pfam" id="PF00023">
    <property type="entry name" value="Ank"/>
    <property type="match status" value="1"/>
</dbReference>
<protein>
    <submittedName>
        <fullName evidence="8">Ankyrin</fullName>
    </submittedName>
</protein>
<dbReference type="EMBL" id="ML977069">
    <property type="protein sequence ID" value="KAF1948207.1"/>
    <property type="molecule type" value="Genomic_DNA"/>
</dbReference>
<keyword evidence="5" id="KW-0040">ANK repeat</keyword>
<dbReference type="Proteomes" id="UP000800035">
    <property type="component" value="Unassembled WGS sequence"/>
</dbReference>
<dbReference type="SMART" id="SM00248">
    <property type="entry name" value="ANK"/>
    <property type="match status" value="8"/>
</dbReference>
<dbReference type="InterPro" id="IPR056884">
    <property type="entry name" value="NPHP3-like_N"/>
</dbReference>
<dbReference type="GO" id="GO:0008270">
    <property type="term" value="F:zinc ion binding"/>
    <property type="evidence" value="ECO:0007669"/>
    <property type="project" value="UniProtKB-KW"/>
</dbReference>
<evidence type="ECO:0000313" key="9">
    <source>
        <dbReference type="Proteomes" id="UP000800035"/>
    </source>
</evidence>
<evidence type="ECO:0000256" key="2">
    <source>
        <dbReference type="ARBA" id="ARBA00022737"/>
    </source>
</evidence>
<evidence type="ECO:0000313" key="8">
    <source>
        <dbReference type="EMBL" id="KAF1948243.1"/>
    </source>
</evidence>
<feature type="repeat" description="ANK" evidence="5">
    <location>
        <begin position="888"/>
        <end position="920"/>
    </location>
</feature>
<sequence>MDPLSVTAGIIAILQLANKVITIGLSLHASLTVRKELDQIINEVDSLRAVLQKLARLSQTETQNNSTAILLVDLDDHRARALSICRTELVSLEAELAKAKLSGSQFGLSSVKLIGIGKEIKTRLERLSRAKQTLQLSLALDDYELSLQSRMDSLHIRSTLDDATDERDRRSIIDWLGPPFPTSAFNDAQRLRSTNTGTWFLDGNPYRCWKHSPHSTLWLSGIPGSGKTVLCSSIIVDLNSMCRSSHNGLLLYFFFEFTNRDKEPVGTFLRSVLSQAVVQRREIPPSIQELFDQHHNGFQQPNISILLATLMEILESEKEIYLVLDALDECSERVQLLEAVKEIISRSLDNLHILATSRPEKDIENIFTHIQAQHMRLEGSAVSNDIEQYVQNKLLKEQWLHKWPQGVQDEIVSGIVAKAGDMFRLADMQLNGLKKCGTLKLLRAALRTLPTSLDETYSRILDSIEPEHVEAAVRILQWLCFSFAPLTLSELAEGLAVDLHENEYDETQQLQDLEDILSICGSLVVRARNSASTVKLSHYSVKEYLISNRILRSKNEYFHIDVASAELCIAKTCLIYLRSRSAPSRSRCDSESRPASLTQYAIDHWPEHFHRSGQNKTLQPLAEQLLFNEEVRFLEWARIYCVSEGGNYTETLKQHDLNAILYYVAWVGSPSLMEATLKRGAEINVDAGAFGTALNVSACLGSIECLQLLLAWGADINYQAGIGCFALRAAAGHGSVESVRFLLSHGADVNMRHKDHLDSLHAAICAHRNRDRTVGLLLEAGADVRASKPDNQPMEVSPLCALAVMDGAVHLARLLLDRGAEANRAGCLQEALRFGHIDLANLLLERGADVNGDDLYGRPVMDAAMNQVAVLSLLVERWNADYLWTDSAGRSVLHLAAQDGTFDTVEYLLGLGMSIDQTDARGWTAIHYAADAGAADKLKLLLSRQSTKISNLPIAMATTTWTPLHLACRRNESEALDLLLQAGFKPTTVATKDPPWEWSLYDIALVHRNYRLISENLDPIHPLLIQERASAQRPLMPLSDRKECDGCFPKPGASHLIFGPVFHCDECLDFDYCFMCRMTADQMHPHSSWSILQEQDL</sequence>
<dbReference type="Pfam" id="PF12796">
    <property type="entry name" value="Ank_2"/>
    <property type="match status" value="2"/>
</dbReference>
<dbReference type="PANTHER" id="PTHR10039">
    <property type="entry name" value="AMELOGENIN"/>
    <property type="match status" value="1"/>
</dbReference>
<dbReference type="OrthoDB" id="1577640at2759"/>
<dbReference type="SUPFAM" id="SSF48403">
    <property type="entry name" value="Ankyrin repeat"/>
    <property type="match status" value="1"/>
</dbReference>
<dbReference type="InterPro" id="IPR027417">
    <property type="entry name" value="P-loop_NTPase"/>
</dbReference>
<evidence type="ECO:0000256" key="4">
    <source>
        <dbReference type="ARBA" id="ARBA00022833"/>
    </source>
</evidence>
<dbReference type="InterPro" id="IPR007111">
    <property type="entry name" value="NACHT_NTPase"/>
</dbReference>
<dbReference type="PANTHER" id="PTHR10039:SF16">
    <property type="entry name" value="GPI INOSITOL-DEACYLASE"/>
    <property type="match status" value="1"/>
</dbReference>
<dbReference type="PROSITE" id="PS50088">
    <property type="entry name" value="ANK_REPEAT"/>
    <property type="match status" value="4"/>
</dbReference>
<keyword evidence="1" id="KW-0479">Metal-binding</keyword>
<evidence type="ECO:0000256" key="3">
    <source>
        <dbReference type="ARBA" id="ARBA00022771"/>
    </source>
</evidence>
<evidence type="ECO:0000259" key="6">
    <source>
        <dbReference type="PROSITE" id="PS50837"/>
    </source>
</evidence>
<dbReference type="Gene3D" id="1.25.40.20">
    <property type="entry name" value="Ankyrin repeat-containing domain"/>
    <property type="match status" value="1"/>
</dbReference>
<dbReference type="InterPro" id="IPR054471">
    <property type="entry name" value="GPIID_WHD"/>
</dbReference>
<reference evidence="8" key="1">
    <citation type="journal article" date="2020" name="Stud. Mycol.">
        <title>101 Dothideomycetes genomes: a test case for predicting lifestyles and emergence of pathogens.</title>
        <authorList>
            <person name="Haridas S."/>
            <person name="Albert R."/>
            <person name="Binder M."/>
            <person name="Bloem J."/>
            <person name="Labutti K."/>
            <person name="Salamov A."/>
            <person name="Andreopoulos B."/>
            <person name="Baker S."/>
            <person name="Barry K."/>
            <person name="Bills G."/>
            <person name="Bluhm B."/>
            <person name="Cannon C."/>
            <person name="Castanera R."/>
            <person name="Culley D."/>
            <person name="Daum C."/>
            <person name="Ezra D."/>
            <person name="Gonzalez J."/>
            <person name="Henrissat B."/>
            <person name="Kuo A."/>
            <person name="Liang C."/>
            <person name="Lipzen A."/>
            <person name="Lutzoni F."/>
            <person name="Magnuson J."/>
            <person name="Mondo S."/>
            <person name="Nolan M."/>
            <person name="Ohm R."/>
            <person name="Pangilinan J."/>
            <person name="Park H.-J."/>
            <person name="Ramirez L."/>
            <person name="Alfaro M."/>
            <person name="Sun H."/>
            <person name="Tritt A."/>
            <person name="Yoshinaga Y."/>
            <person name="Zwiers L.-H."/>
            <person name="Turgeon B."/>
            <person name="Goodwin S."/>
            <person name="Spatafora J."/>
            <person name="Crous P."/>
            <person name="Grigoriev I."/>
        </authorList>
    </citation>
    <scope>NUCLEOTIDE SEQUENCE</scope>
    <source>
        <strain evidence="8">CBS 675.92</strain>
    </source>
</reference>
<dbReference type="PROSITE" id="PS50297">
    <property type="entry name" value="ANK_REP_REGION"/>
    <property type="match status" value="4"/>
</dbReference>
<dbReference type="EMBL" id="ML977068">
    <property type="protein sequence ID" value="KAF1948243.1"/>
    <property type="molecule type" value="Genomic_DNA"/>
</dbReference>
<dbReference type="InterPro" id="IPR002110">
    <property type="entry name" value="Ankyrin_rpt"/>
</dbReference>
<dbReference type="AlphaFoldDB" id="A0A6A5T6H7"/>